<dbReference type="RefSeq" id="WP_008505549.1">
    <property type="nucleotide sequence ID" value="NZ_CM001403.1"/>
</dbReference>
<dbReference type="HOGENOM" id="CLU_2618151_0_0_10"/>
<dbReference type="EMBL" id="CM001403">
    <property type="protein sequence ID" value="EHQ25691.1"/>
    <property type="molecule type" value="Genomic_DNA"/>
</dbReference>
<evidence type="ECO:0000313" key="2">
    <source>
        <dbReference type="Proteomes" id="UP000002774"/>
    </source>
</evidence>
<gene>
    <name evidence="1" type="ORF">Mucpa_1533</name>
</gene>
<organism evidence="1 2">
    <name type="scientific">Mucilaginibacter paludis DSM 18603</name>
    <dbReference type="NCBI Taxonomy" id="714943"/>
    <lineage>
        <taxon>Bacteria</taxon>
        <taxon>Pseudomonadati</taxon>
        <taxon>Bacteroidota</taxon>
        <taxon>Sphingobacteriia</taxon>
        <taxon>Sphingobacteriales</taxon>
        <taxon>Sphingobacteriaceae</taxon>
        <taxon>Mucilaginibacter</taxon>
    </lineage>
</organism>
<protein>
    <submittedName>
        <fullName evidence="1">Uncharacterized protein</fullName>
    </submittedName>
</protein>
<sequence>MPQVTINYKKPETLKILKSLAKYLDFDILKDKESISTINGVSLIPGDSSIDISDLKEIFSNNNIDAAKLRKEAWTRKK</sequence>
<evidence type="ECO:0000313" key="1">
    <source>
        <dbReference type="EMBL" id="EHQ25691.1"/>
    </source>
</evidence>
<dbReference type="AlphaFoldDB" id="H1Y1Y8"/>
<accession>H1Y1Y8</accession>
<dbReference type="OrthoDB" id="798837at2"/>
<proteinExistence type="predicted"/>
<dbReference type="Proteomes" id="UP000002774">
    <property type="component" value="Chromosome"/>
</dbReference>
<name>H1Y1Y8_9SPHI</name>
<reference evidence="1" key="1">
    <citation type="submission" date="2011-09" db="EMBL/GenBank/DDBJ databases">
        <title>The permanent draft genome of Mucilaginibacter paludis DSM 18603.</title>
        <authorList>
            <consortium name="US DOE Joint Genome Institute (JGI-PGF)"/>
            <person name="Lucas S."/>
            <person name="Han J."/>
            <person name="Lapidus A."/>
            <person name="Bruce D."/>
            <person name="Goodwin L."/>
            <person name="Pitluck S."/>
            <person name="Peters L."/>
            <person name="Kyrpides N."/>
            <person name="Mavromatis K."/>
            <person name="Ivanova N."/>
            <person name="Mikhailova N."/>
            <person name="Held B."/>
            <person name="Detter J.C."/>
            <person name="Tapia R."/>
            <person name="Han C."/>
            <person name="Land M."/>
            <person name="Hauser L."/>
            <person name="Markowitz V."/>
            <person name="Cheng J.-F."/>
            <person name="Hugenholtz P."/>
            <person name="Woyke T."/>
            <person name="Wu D."/>
            <person name="Tindall B."/>
            <person name="Brambilla E."/>
            <person name="Klenk H.-P."/>
            <person name="Eisen J.A."/>
        </authorList>
    </citation>
    <scope>NUCLEOTIDE SEQUENCE [LARGE SCALE GENOMIC DNA]</scope>
    <source>
        <strain evidence="1">DSM 18603</strain>
    </source>
</reference>
<dbReference type="eggNOG" id="ENOG5033KCD">
    <property type="taxonomic scope" value="Bacteria"/>
</dbReference>
<keyword evidence="2" id="KW-1185">Reference proteome</keyword>